<proteinExistence type="predicted"/>
<protein>
    <submittedName>
        <fullName evidence="1">Uncharacterized protein</fullName>
    </submittedName>
</protein>
<accession>A0A6C0LMC7</accession>
<dbReference type="AlphaFoldDB" id="A0A6C0LMC7"/>
<evidence type="ECO:0000313" key="1">
    <source>
        <dbReference type="EMBL" id="QHU30714.1"/>
    </source>
</evidence>
<name>A0A6C0LMC7_9ZZZZ</name>
<sequence>MSCIKCNYKIREQDKYYHSSGICNIFICKVCSVCSHCHLGQQLDHKIIWDKDNYSVKMDIVMPIDTKRDINTNPIYDTDWR</sequence>
<reference evidence="1" key="1">
    <citation type="journal article" date="2020" name="Nature">
        <title>Giant virus diversity and host interactions through global metagenomics.</title>
        <authorList>
            <person name="Schulz F."/>
            <person name="Roux S."/>
            <person name="Paez-Espino D."/>
            <person name="Jungbluth S."/>
            <person name="Walsh D.A."/>
            <person name="Denef V.J."/>
            <person name="McMahon K.D."/>
            <person name="Konstantinidis K.T."/>
            <person name="Eloe-Fadrosh E.A."/>
            <person name="Kyrpides N.C."/>
            <person name="Woyke T."/>
        </authorList>
    </citation>
    <scope>NUCLEOTIDE SEQUENCE</scope>
    <source>
        <strain evidence="1">GVMAG-M-3300027833-19</strain>
    </source>
</reference>
<dbReference type="EMBL" id="MN740513">
    <property type="protein sequence ID" value="QHU30714.1"/>
    <property type="molecule type" value="Genomic_DNA"/>
</dbReference>
<organism evidence="1">
    <name type="scientific">viral metagenome</name>
    <dbReference type="NCBI Taxonomy" id="1070528"/>
    <lineage>
        <taxon>unclassified sequences</taxon>
        <taxon>metagenomes</taxon>
        <taxon>organismal metagenomes</taxon>
    </lineage>
</organism>